<gene>
    <name evidence="3" type="ORF">WJX75_005562</name>
</gene>
<organism evidence="3 4">
    <name type="scientific">Coccomyxa subellipsoidea</name>
    <dbReference type="NCBI Taxonomy" id="248742"/>
    <lineage>
        <taxon>Eukaryota</taxon>
        <taxon>Viridiplantae</taxon>
        <taxon>Chlorophyta</taxon>
        <taxon>core chlorophytes</taxon>
        <taxon>Trebouxiophyceae</taxon>
        <taxon>Trebouxiophyceae incertae sedis</taxon>
        <taxon>Coccomyxaceae</taxon>
        <taxon>Coccomyxa</taxon>
    </lineage>
</organism>
<evidence type="ECO:0000256" key="2">
    <source>
        <dbReference type="SAM" id="MobiDB-lite"/>
    </source>
</evidence>
<accession>A0ABR2YMN4</accession>
<comment type="caution">
    <text evidence="3">The sequence shown here is derived from an EMBL/GenBank/DDBJ whole genome shotgun (WGS) entry which is preliminary data.</text>
</comment>
<proteinExistence type="predicted"/>
<dbReference type="EMBL" id="JALJOT010000008">
    <property type="protein sequence ID" value="KAK9908289.1"/>
    <property type="molecule type" value="Genomic_DNA"/>
</dbReference>
<reference evidence="3 4" key="1">
    <citation type="journal article" date="2024" name="Nat. Commun.">
        <title>Phylogenomics reveals the evolutionary origins of lichenization in chlorophyte algae.</title>
        <authorList>
            <person name="Puginier C."/>
            <person name="Libourel C."/>
            <person name="Otte J."/>
            <person name="Skaloud P."/>
            <person name="Haon M."/>
            <person name="Grisel S."/>
            <person name="Petersen M."/>
            <person name="Berrin J.G."/>
            <person name="Delaux P.M."/>
            <person name="Dal Grande F."/>
            <person name="Keller J."/>
        </authorList>
    </citation>
    <scope>NUCLEOTIDE SEQUENCE [LARGE SCALE GENOMIC DNA]</scope>
    <source>
        <strain evidence="3 4">SAG 216-7</strain>
    </source>
</reference>
<evidence type="ECO:0008006" key="5">
    <source>
        <dbReference type="Google" id="ProtNLM"/>
    </source>
</evidence>
<sequence length="541" mass="59115">MESAFIGDPFSGDDTFMPSLHDDADLLHFLDGLDKHFAAPCPSDESSLEDMLKDTADRARMCGSRSLPDLPLAAFKARPAELSSTRTMSSDFTAVSFIYQHRSLSRVSSDISYSQPSKPLAPPSEMSSSLITETWRGAEPKDQAVEPYLQHWDASWDHDHPGHSQSPQEWGTPSQDGVVPTAPATVGPNISDIPAARPGGAQRGRAKNTEGWRDKNRRIQKAFRERQKEKQRSTELAIEEMSEQVEALEAETRQLQKTLEDATHSVKRNKVAVKDCSGVAVAVTCGEGDAPVRLTSGDLQAFTIERMAHVWRGLVSNMAVCFPEAERKPQGPHAKRLEVLAGEGCALMWGLVDLNPTVLASFVNCDLEAAAPRQNLSSDMWTSILGRLQLSAEQRAALAETRRAMLANVGALLAERKQLMAQAQAVTWVGGNGSLIASDLANMVEQAHSNIEAIHLCTAYYISHACIEILTRLQCARFFHLCYPFGPDLMSLMAAAAAAADEPRTADIFQAVCTKSCGFQASSEWRKALVLPLSRLRCADP</sequence>
<feature type="coiled-coil region" evidence="1">
    <location>
        <begin position="224"/>
        <end position="265"/>
    </location>
</feature>
<keyword evidence="1" id="KW-0175">Coiled coil</keyword>
<feature type="compositionally biased region" description="Polar residues" evidence="2">
    <location>
        <begin position="163"/>
        <end position="175"/>
    </location>
</feature>
<evidence type="ECO:0000313" key="4">
    <source>
        <dbReference type="Proteomes" id="UP001491310"/>
    </source>
</evidence>
<dbReference type="CDD" id="cd14688">
    <property type="entry name" value="bZIP_YAP"/>
    <property type="match status" value="1"/>
</dbReference>
<protein>
    <recommendedName>
        <fullName evidence="5">BZIP domain-containing protein</fullName>
    </recommendedName>
</protein>
<keyword evidence="4" id="KW-1185">Reference proteome</keyword>
<evidence type="ECO:0000313" key="3">
    <source>
        <dbReference type="EMBL" id="KAK9908289.1"/>
    </source>
</evidence>
<evidence type="ECO:0000256" key="1">
    <source>
        <dbReference type="SAM" id="Coils"/>
    </source>
</evidence>
<feature type="region of interest" description="Disordered" evidence="2">
    <location>
        <begin position="154"/>
        <end position="219"/>
    </location>
</feature>
<dbReference type="Proteomes" id="UP001491310">
    <property type="component" value="Unassembled WGS sequence"/>
</dbReference>
<name>A0ABR2YMN4_9CHLO</name>